<reference evidence="1 3" key="1">
    <citation type="journal article" date="2008" name="Science">
        <title>The Physcomitrella genome reveals evolutionary insights into the conquest of land by plants.</title>
        <authorList>
            <person name="Rensing S."/>
            <person name="Lang D."/>
            <person name="Zimmer A."/>
            <person name="Terry A."/>
            <person name="Salamov A."/>
            <person name="Shapiro H."/>
            <person name="Nishiyama T."/>
            <person name="Perroud P.-F."/>
            <person name="Lindquist E."/>
            <person name="Kamisugi Y."/>
            <person name="Tanahashi T."/>
            <person name="Sakakibara K."/>
            <person name="Fujita T."/>
            <person name="Oishi K."/>
            <person name="Shin-I T."/>
            <person name="Kuroki Y."/>
            <person name="Toyoda A."/>
            <person name="Suzuki Y."/>
            <person name="Hashimoto A."/>
            <person name="Yamaguchi K."/>
            <person name="Sugano A."/>
            <person name="Kohara Y."/>
            <person name="Fujiyama A."/>
            <person name="Anterola A."/>
            <person name="Aoki S."/>
            <person name="Ashton N."/>
            <person name="Barbazuk W.B."/>
            <person name="Barker E."/>
            <person name="Bennetzen J."/>
            <person name="Bezanilla M."/>
            <person name="Blankenship R."/>
            <person name="Cho S.H."/>
            <person name="Dutcher S."/>
            <person name="Estelle M."/>
            <person name="Fawcett J.A."/>
            <person name="Gundlach H."/>
            <person name="Hanada K."/>
            <person name="Heyl A."/>
            <person name="Hicks K.A."/>
            <person name="Hugh J."/>
            <person name="Lohr M."/>
            <person name="Mayer K."/>
            <person name="Melkozernov A."/>
            <person name="Murata T."/>
            <person name="Nelson D."/>
            <person name="Pils B."/>
            <person name="Prigge M."/>
            <person name="Reiss B."/>
            <person name="Renner T."/>
            <person name="Rombauts S."/>
            <person name="Rushton P."/>
            <person name="Sanderfoot A."/>
            <person name="Schween G."/>
            <person name="Shiu S.-H."/>
            <person name="Stueber K."/>
            <person name="Theodoulou F.L."/>
            <person name="Tu H."/>
            <person name="Van de Peer Y."/>
            <person name="Verrier P.J."/>
            <person name="Waters E."/>
            <person name="Wood A."/>
            <person name="Yang L."/>
            <person name="Cove D."/>
            <person name="Cuming A."/>
            <person name="Hasebe M."/>
            <person name="Lucas S."/>
            <person name="Mishler D.B."/>
            <person name="Reski R."/>
            <person name="Grigoriev I."/>
            <person name="Quatrano R.S."/>
            <person name="Boore J.L."/>
        </authorList>
    </citation>
    <scope>NUCLEOTIDE SEQUENCE [LARGE SCALE GENOMIC DNA]</scope>
    <source>
        <strain evidence="2 3">cv. Gransden 2004</strain>
    </source>
</reference>
<protein>
    <submittedName>
        <fullName evidence="1 2">Uncharacterized protein</fullName>
    </submittedName>
</protein>
<accession>A0A2K1ISU1</accession>
<evidence type="ECO:0000313" key="1">
    <source>
        <dbReference type="EMBL" id="PNR32344.1"/>
    </source>
</evidence>
<evidence type="ECO:0000313" key="2">
    <source>
        <dbReference type="EnsemblPlants" id="PAC:32915424.CDS.1"/>
    </source>
</evidence>
<keyword evidence="3" id="KW-1185">Reference proteome</keyword>
<dbReference type="EMBL" id="ABEU02000021">
    <property type="protein sequence ID" value="PNR32344.1"/>
    <property type="molecule type" value="Genomic_DNA"/>
</dbReference>
<dbReference type="Proteomes" id="UP000006727">
    <property type="component" value="Chromosome 21"/>
</dbReference>
<dbReference type="EnsemblPlants" id="Pp3c21_21429V3.1">
    <property type="protein sequence ID" value="PAC:32915424.CDS.1"/>
    <property type="gene ID" value="Pp3c21_21429"/>
</dbReference>
<sequence length="157" mass="17239">MRCNTLQCNARRNGEVRGGGPCMFLRKGGCCLLHQQIASISHILRWPLPPIVYQSVTSVRAVGWVQERVCVRVCESEGQWSQVLSQSKVDKSACGVALQLGYHICGRRRAVQPARTPSRICLASSSSGVEQFSSSGISHSRSLQQLRRAWSVSTLIG</sequence>
<proteinExistence type="predicted"/>
<name>A0A2K1ISU1_PHYPA</name>
<dbReference type="InParanoid" id="A0A2K1ISU1"/>
<gene>
    <name evidence="1" type="ORF">PHYPA_026470</name>
</gene>
<dbReference type="PaxDb" id="3218-PP1S179_25V6.1"/>
<dbReference type="AlphaFoldDB" id="A0A2K1ISU1"/>
<dbReference type="Gramene" id="Pp3c21_21429V3.1">
    <property type="protein sequence ID" value="PAC:32915424.CDS.1"/>
    <property type="gene ID" value="Pp3c21_21429"/>
</dbReference>
<organism evidence="1">
    <name type="scientific">Physcomitrium patens</name>
    <name type="common">Spreading-leaved earth moss</name>
    <name type="synonym">Physcomitrella patens</name>
    <dbReference type="NCBI Taxonomy" id="3218"/>
    <lineage>
        <taxon>Eukaryota</taxon>
        <taxon>Viridiplantae</taxon>
        <taxon>Streptophyta</taxon>
        <taxon>Embryophyta</taxon>
        <taxon>Bryophyta</taxon>
        <taxon>Bryophytina</taxon>
        <taxon>Bryopsida</taxon>
        <taxon>Funariidae</taxon>
        <taxon>Funariales</taxon>
        <taxon>Funariaceae</taxon>
        <taxon>Physcomitrium</taxon>
    </lineage>
</organism>
<reference evidence="2" key="3">
    <citation type="submission" date="2020-12" db="UniProtKB">
        <authorList>
            <consortium name="EnsemblPlants"/>
        </authorList>
    </citation>
    <scope>IDENTIFICATION</scope>
</reference>
<reference evidence="1 3" key="2">
    <citation type="journal article" date="2018" name="Plant J.">
        <title>The Physcomitrella patens chromosome-scale assembly reveals moss genome structure and evolution.</title>
        <authorList>
            <person name="Lang D."/>
            <person name="Ullrich K.K."/>
            <person name="Murat F."/>
            <person name="Fuchs J."/>
            <person name="Jenkins J."/>
            <person name="Haas F.B."/>
            <person name="Piednoel M."/>
            <person name="Gundlach H."/>
            <person name="Van Bel M."/>
            <person name="Meyberg R."/>
            <person name="Vives C."/>
            <person name="Morata J."/>
            <person name="Symeonidi A."/>
            <person name="Hiss M."/>
            <person name="Muchero W."/>
            <person name="Kamisugi Y."/>
            <person name="Saleh O."/>
            <person name="Blanc G."/>
            <person name="Decker E.L."/>
            <person name="van Gessel N."/>
            <person name="Grimwood J."/>
            <person name="Hayes R.D."/>
            <person name="Graham S.W."/>
            <person name="Gunter L.E."/>
            <person name="McDaniel S.F."/>
            <person name="Hoernstein S.N.W."/>
            <person name="Larsson A."/>
            <person name="Li F.W."/>
            <person name="Perroud P.F."/>
            <person name="Phillips J."/>
            <person name="Ranjan P."/>
            <person name="Rokshar D.S."/>
            <person name="Rothfels C.J."/>
            <person name="Schneider L."/>
            <person name="Shu S."/>
            <person name="Stevenson D.W."/>
            <person name="Thummler F."/>
            <person name="Tillich M."/>
            <person name="Villarreal Aguilar J.C."/>
            <person name="Widiez T."/>
            <person name="Wong G.K."/>
            <person name="Wymore A."/>
            <person name="Zhang Y."/>
            <person name="Zimmer A.D."/>
            <person name="Quatrano R.S."/>
            <person name="Mayer K.F.X."/>
            <person name="Goodstein D."/>
            <person name="Casacuberta J.M."/>
            <person name="Vandepoele K."/>
            <person name="Reski R."/>
            <person name="Cuming A.C."/>
            <person name="Tuskan G.A."/>
            <person name="Maumus F."/>
            <person name="Salse J."/>
            <person name="Schmutz J."/>
            <person name="Rensing S.A."/>
        </authorList>
    </citation>
    <scope>NUCLEOTIDE SEQUENCE [LARGE SCALE GENOMIC DNA]</scope>
    <source>
        <strain evidence="2 3">cv. Gransden 2004</strain>
    </source>
</reference>
<evidence type="ECO:0000313" key="3">
    <source>
        <dbReference type="Proteomes" id="UP000006727"/>
    </source>
</evidence>